<dbReference type="GO" id="GO:0003677">
    <property type="term" value="F:DNA binding"/>
    <property type="evidence" value="ECO:0007669"/>
    <property type="project" value="UniProtKB-KW"/>
</dbReference>
<name>A0ABU7JD34_9GAMM</name>
<dbReference type="Pfam" id="PF17426">
    <property type="entry name" value="Putative_G5P"/>
    <property type="match status" value="1"/>
</dbReference>
<keyword evidence="1" id="KW-0238">DNA-binding</keyword>
<comment type="caution">
    <text evidence="1">The sequence shown here is derived from an EMBL/GenBank/DDBJ whole genome shotgun (WGS) entry which is preliminary data.</text>
</comment>
<protein>
    <submittedName>
        <fullName evidence="1">DNA-binding protein</fullName>
    </submittedName>
</protein>
<dbReference type="InterPro" id="IPR035411">
    <property type="entry name" value="Putative_G5P"/>
</dbReference>
<dbReference type="EMBL" id="JAUGZK010000003">
    <property type="protein sequence ID" value="MEE2023607.1"/>
    <property type="molecule type" value="Genomic_DNA"/>
</dbReference>
<dbReference type="Proteomes" id="UP001339167">
    <property type="component" value="Unassembled WGS sequence"/>
</dbReference>
<evidence type="ECO:0000313" key="2">
    <source>
        <dbReference type="Proteomes" id="UP001339167"/>
    </source>
</evidence>
<gene>
    <name evidence="1" type="ORF">QWF21_05055</name>
</gene>
<sequence length="124" mass="13883">MNQNILVEGDAIIGVVVGVSQRNQTNRQTGEIYAITELGISQVVVDKYGNHQEHVTDVTVTNQQIKDGAMTKLNDLKGKKVIIPVWHRTYNTKNGNGGKTYYLTNDWDKTHYVIPQQQPMKAAS</sequence>
<dbReference type="RefSeq" id="WP_330086961.1">
    <property type="nucleotide sequence ID" value="NZ_JAUGZK010000003.1"/>
</dbReference>
<organism evidence="1 2">
    <name type="scientific">Alkalimonas mucilaginosa</name>
    <dbReference type="NCBI Taxonomy" id="3057676"/>
    <lineage>
        <taxon>Bacteria</taxon>
        <taxon>Pseudomonadati</taxon>
        <taxon>Pseudomonadota</taxon>
        <taxon>Gammaproteobacteria</taxon>
        <taxon>Alkalimonas</taxon>
    </lineage>
</organism>
<keyword evidence="2" id="KW-1185">Reference proteome</keyword>
<evidence type="ECO:0000313" key="1">
    <source>
        <dbReference type="EMBL" id="MEE2023607.1"/>
    </source>
</evidence>
<proteinExistence type="predicted"/>
<reference evidence="1 2" key="1">
    <citation type="submission" date="2023-06" db="EMBL/GenBank/DDBJ databases">
        <title>Alkalimonas sp., MEB004 an alkaliphilic bacterium isolated from Lonar Lake, India.</title>
        <authorList>
            <person name="Joshi A."/>
            <person name="Thite S."/>
        </authorList>
    </citation>
    <scope>NUCLEOTIDE SEQUENCE [LARGE SCALE GENOMIC DNA]</scope>
    <source>
        <strain evidence="1 2">MEB004</strain>
    </source>
</reference>
<accession>A0ABU7JD34</accession>